<feature type="region of interest" description="Disordered" evidence="1">
    <location>
        <begin position="1"/>
        <end position="102"/>
    </location>
</feature>
<evidence type="ECO:0000313" key="2">
    <source>
        <dbReference type="EMBL" id="BAE01355.1"/>
    </source>
</evidence>
<reference evidence="2" key="1">
    <citation type="journal article" date="2005" name="Mol. Biol. Evol.">
        <title>Substitution rate and structural divergence of 5'UTR evolution: comparative analysis between human and cynomolgus monkey cDNAs.</title>
        <authorList>
            <person name="Osada N."/>
            <person name="Hirata M."/>
            <person name="Tanuma R."/>
            <person name="Kusuda J."/>
            <person name="Hida M."/>
            <person name="Suzuki Y."/>
            <person name="Sugano S."/>
            <person name="Gojobori T."/>
            <person name="Shen C.K."/>
            <person name="Wu C.I."/>
            <person name="Hashimoto K."/>
        </authorList>
    </citation>
    <scope>NUCLEOTIDE SEQUENCE</scope>
</reference>
<organism evidence="2">
    <name type="scientific">Macaca fascicularis</name>
    <name type="common">Crab-eating macaque</name>
    <name type="synonym">Cynomolgus monkey</name>
    <dbReference type="NCBI Taxonomy" id="9541"/>
    <lineage>
        <taxon>Eukaryota</taxon>
        <taxon>Metazoa</taxon>
        <taxon>Chordata</taxon>
        <taxon>Craniata</taxon>
        <taxon>Vertebrata</taxon>
        <taxon>Euteleostomi</taxon>
        <taxon>Mammalia</taxon>
        <taxon>Eutheria</taxon>
        <taxon>Euarchontoglires</taxon>
        <taxon>Primates</taxon>
        <taxon>Haplorrhini</taxon>
        <taxon>Catarrhini</taxon>
        <taxon>Cercopithecidae</taxon>
        <taxon>Cercopithecinae</taxon>
        <taxon>Macaca</taxon>
    </lineage>
</organism>
<protein>
    <submittedName>
        <fullName evidence="2">Testis cDNA, clone: QtsA-18367, similar to human phosphatidylinositol 4-kinase type-II beta (PI4K2B),mRNA, RefSeq: NM_018323.2</fullName>
    </submittedName>
</protein>
<keyword evidence="2" id="KW-0418">Kinase</keyword>
<dbReference type="GO" id="GO:0016301">
    <property type="term" value="F:kinase activity"/>
    <property type="evidence" value="ECO:0007669"/>
    <property type="project" value="UniProtKB-KW"/>
</dbReference>
<proteinExistence type="evidence at transcript level"/>
<sequence length="169" mass="17674">MEDPSEPDRLASADSGSPEEEEDGEREPLLSRIAWAHPRRGAPGSAVRLLDAAGEEGAAGDEELPLPPGNVGVSRSSPADLDRSRPAVSGATRPCPTPRAPPGGCACRPALSCLPRALAEVDGLSPIAGQRLPSSDRGQPQTHRVRFACSLCLRELALLRPVAVIKPIL</sequence>
<evidence type="ECO:0000256" key="1">
    <source>
        <dbReference type="SAM" id="MobiDB-lite"/>
    </source>
</evidence>
<dbReference type="AlphaFoldDB" id="Q4R6C0"/>
<dbReference type="EMBL" id="AB169265">
    <property type="protein sequence ID" value="BAE01355.1"/>
    <property type="molecule type" value="mRNA"/>
</dbReference>
<accession>Q4R6C0</accession>
<feature type="compositionally biased region" description="Basic and acidic residues" evidence="1">
    <location>
        <begin position="1"/>
        <end position="11"/>
    </location>
</feature>
<name>Q4R6C0_MACFA</name>
<keyword evidence="2" id="KW-0808">Transferase</keyword>
<reference evidence="2" key="2">
    <citation type="submission" date="2005-06" db="EMBL/GenBank/DDBJ databases">
        <title>DNA sequences of macaque genes expressed in brain or testis and its evolutionary implications.</title>
        <authorList>
            <consortium name="International consortium for macaque cDNA sequencing and analysis"/>
        </authorList>
    </citation>
    <scope>NUCLEOTIDE SEQUENCE</scope>
</reference>